<evidence type="ECO:0000313" key="3">
    <source>
        <dbReference type="EMBL" id="HJF84049.1"/>
    </source>
</evidence>
<feature type="transmembrane region" description="Helical" evidence="2">
    <location>
        <begin position="59"/>
        <end position="75"/>
    </location>
</feature>
<reference evidence="3" key="1">
    <citation type="journal article" date="2021" name="PeerJ">
        <title>Extensive microbial diversity within the chicken gut microbiome revealed by metagenomics and culture.</title>
        <authorList>
            <person name="Gilroy R."/>
            <person name="Ravi A."/>
            <person name="Getino M."/>
            <person name="Pursley I."/>
            <person name="Horton D.L."/>
            <person name="Alikhan N.F."/>
            <person name="Baker D."/>
            <person name="Gharbi K."/>
            <person name="Hall N."/>
            <person name="Watson M."/>
            <person name="Adriaenssens E.M."/>
            <person name="Foster-Nyarko E."/>
            <person name="Jarju S."/>
            <person name="Secka A."/>
            <person name="Antonio M."/>
            <person name="Oren A."/>
            <person name="Chaudhuri R.R."/>
            <person name="La Ragione R."/>
            <person name="Hildebrand F."/>
            <person name="Pallen M.J."/>
        </authorList>
    </citation>
    <scope>NUCLEOTIDE SEQUENCE</scope>
    <source>
        <strain evidence="3">7318</strain>
    </source>
</reference>
<proteinExistence type="predicted"/>
<feature type="transmembrane region" description="Helical" evidence="2">
    <location>
        <begin position="32"/>
        <end position="53"/>
    </location>
</feature>
<dbReference type="Proteomes" id="UP000780768">
    <property type="component" value="Unassembled WGS sequence"/>
</dbReference>
<accession>A0A921HL33</accession>
<feature type="region of interest" description="Disordered" evidence="1">
    <location>
        <begin position="1"/>
        <end position="26"/>
    </location>
</feature>
<keyword evidence="2" id="KW-1133">Transmembrane helix</keyword>
<name>A0A921HL33_9FIRM</name>
<gene>
    <name evidence="3" type="ORF">K8V65_00065</name>
</gene>
<organism evidence="3 4">
    <name type="scientific">Megamonas hypermegale</name>
    <dbReference type="NCBI Taxonomy" id="158847"/>
    <lineage>
        <taxon>Bacteria</taxon>
        <taxon>Bacillati</taxon>
        <taxon>Bacillota</taxon>
        <taxon>Negativicutes</taxon>
        <taxon>Selenomonadales</taxon>
        <taxon>Selenomonadaceae</taxon>
        <taxon>Megamonas</taxon>
    </lineage>
</organism>
<reference evidence="3" key="2">
    <citation type="submission" date="2021-09" db="EMBL/GenBank/DDBJ databases">
        <authorList>
            <person name="Gilroy R."/>
        </authorList>
    </citation>
    <scope>NUCLEOTIDE SEQUENCE</scope>
    <source>
        <strain evidence="3">7318</strain>
    </source>
</reference>
<evidence type="ECO:0000256" key="2">
    <source>
        <dbReference type="SAM" id="Phobius"/>
    </source>
</evidence>
<evidence type="ECO:0000313" key="4">
    <source>
        <dbReference type="Proteomes" id="UP000780768"/>
    </source>
</evidence>
<feature type="transmembrane region" description="Helical" evidence="2">
    <location>
        <begin position="87"/>
        <end position="112"/>
    </location>
</feature>
<dbReference type="AlphaFoldDB" id="A0A921HL33"/>
<comment type="caution">
    <text evidence="3">The sequence shown here is derived from an EMBL/GenBank/DDBJ whole genome shotgun (WGS) entry which is preliminary data.</text>
</comment>
<keyword evidence="2" id="KW-0472">Membrane</keyword>
<keyword evidence="2" id="KW-0812">Transmembrane</keyword>
<evidence type="ECO:0000256" key="1">
    <source>
        <dbReference type="SAM" id="MobiDB-lite"/>
    </source>
</evidence>
<dbReference type="RefSeq" id="WP_289547958.1">
    <property type="nucleotide sequence ID" value="NZ_CAKMHU010000007.1"/>
</dbReference>
<sequence length="113" mass="13182">MARMSKRISNKINKAKQEQQPKETKKKYGRDIWLIVLIVVNFLLLITSWQNLLSSPTNFAAYFLLEIVLIVMYINRHANMSEKVAKWMYRTQIGLMAVILALFIITAIGYFVN</sequence>
<dbReference type="EMBL" id="DYVR01000002">
    <property type="protein sequence ID" value="HJF84049.1"/>
    <property type="molecule type" value="Genomic_DNA"/>
</dbReference>
<protein>
    <submittedName>
        <fullName evidence="3">Uncharacterized protein</fullName>
    </submittedName>
</protein>